<name>A0A1F6F0U6_9BACT</name>
<dbReference type="Gene3D" id="3.90.1660.10">
    <property type="entry name" value="CofE-like domain"/>
    <property type="match status" value="1"/>
</dbReference>
<proteinExistence type="predicted"/>
<dbReference type="Gene3D" id="3.30.1330.100">
    <property type="entry name" value="CofE-like"/>
    <property type="match status" value="1"/>
</dbReference>
<dbReference type="InterPro" id="IPR002847">
    <property type="entry name" value="F420-0_gamma-glut_ligase-dom"/>
</dbReference>
<dbReference type="PANTHER" id="PTHR47917:SF1">
    <property type="entry name" value="COENZYME F420:L-GLUTAMATE LIGASE"/>
    <property type="match status" value="1"/>
</dbReference>
<organism evidence="2 3">
    <name type="scientific">Candidatus Kaiserbacteria bacterium RIFCSPLOWO2_01_FULL_54_13</name>
    <dbReference type="NCBI Taxonomy" id="1798512"/>
    <lineage>
        <taxon>Bacteria</taxon>
        <taxon>Candidatus Kaiseribacteriota</taxon>
    </lineage>
</organism>
<dbReference type="STRING" id="1798512.A3A39_04835"/>
<dbReference type="PANTHER" id="PTHR47917">
    <property type="match status" value="1"/>
</dbReference>
<accession>A0A1F6F0U6</accession>
<evidence type="ECO:0000259" key="1">
    <source>
        <dbReference type="Pfam" id="PF01996"/>
    </source>
</evidence>
<dbReference type="SUPFAM" id="SSF144010">
    <property type="entry name" value="CofE-like"/>
    <property type="match status" value="1"/>
</dbReference>
<evidence type="ECO:0000313" key="3">
    <source>
        <dbReference type="Proteomes" id="UP000177372"/>
    </source>
</evidence>
<gene>
    <name evidence="2" type="ORF">A3A39_04835</name>
</gene>
<sequence length="245" mass="27652">MKVRAVRTRIFEEREDLIGFIRKYVPKLKNGSVLAVTSKIVALAEGRAVSARGRKEKEALIKRESEWALQTHPEWWWTEKDGMLLVNAGIDDSNANGKLVLLPKDSFKSAGKLRKELKRLYRIKNLGIVITDSRISPMRAGVTGLALGYAGFRGVRDYRGKRDLFGRKLKVTMTDIADSLATAATLVMGEGAERRPLAIIEDAPVEFVDGFDKLTARRKEVQISAKEDMYWSLFKRAGIRSKRSR</sequence>
<dbReference type="Pfam" id="PF01996">
    <property type="entry name" value="F420_ligase"/>
    <property type="match status" value="1"/>
</dbReference>
<protein>
    <recommendedName>
        <fullName evidence="1">Coenzyme F420:L-glutamate ligase-like domain-containing protein</fullName>
    </recommendedName>
</protein>
<comment type="caution">
    <text evidence="2">The sequence shown here is derived from an EMBL/GenBank/DDBJ whole genome shotgun (WGS) entry which is preliminary data.</text>
</comment>
<dbReference type="AlphaFoldDB" id="A0A1F6F0U6"/>
<feature type="domain" description="Coenzyme F420:L-glutamate ligase-like" evidence="1">
    <location>
        <begin position="6"/>
        <end position="201"/>
    </location>
</feature>
<dbReference type="Proteomes" id="UP000177372">
    <property type="component" value="Unassembled WGS sequence"/>
</dbReference>
<evidence type="ECO:0000313" key="2">
    <source>
        <dbReference type="EMBL" id="OGG79494.1"/>
    </source>
</evidence>
<reference evidence="2 3" key="1">
    <citation type="journal article" date="2016" name="Nat. Commun.">
        <title>Thousands of microbial genomes shed light on interconnected biogeochemical processes in an aquifer system.</title>
        <authorList>
            <person name="Anantharaman K."/>
            <person name="Brown C.T."/>
            <person name="Hug L.A."/>
            <person name="Sharon I."/>
            <person name="Castelle C.J."/>
            <person name="Probst A.J."/>
            <person name="Thomas B.C."/>
            <person name="Singh A."/>
            <person name="Wilkins M.J."/>
            <person name="Karaoz U."/>
            <person name="Brodie E.L."/>
            <person name="Williams K.H."/>
            <person name="Hubbard S.S."/>
            <person name="Banfield J.F."/>
        </authorList>
    </citation>
    <scope>NUCLEOTIDE SEQUENCE [LARGE SCALE GENOMIC DNA]</scope>
</reference>
<dbReference type="EMBL" id="MFLZ01000026">
    <property type="protein sequence ID" value="OGG79494.1"/>
    <property type="molecule type" value="Genomic_DNA"/>
</dbReference>
<dbReference type="GO" id="GO:0052618">
    <property type="term" value="F:coenzyme F420-0:L-glutamate ligase activity"/>
    <property type="evidence" value="ECO:0007669"/>
    <property type="project" value="TreeGrafter"/>
</dbReference>